<name>A0ABQ1Z7N7_9BACT</name>
<dbReference type="EMBL" id="BMIA01000005">
    <property type="protein sequence ID" value="GGH50984.1"/>
    <property type="molecule type" value="Genomic_DNA"/>
</dbReference>
<proteinExistence type="predicted"/>
<protein>
    <recommendedName>
        <fullName evidence="4">Outer membrane protein beta-barrel domain-containing protein</fullName>
    </recommendedName>
</protein>
<feature type="signal peptide" evidence="1">
    <location>
        <begin position="1"/>
        <end position="23"/>
    </location>
</feature>
<sequence length="166" mass="18660">MKRVLFVLMLMLLLGQEKLRAQASVGYYPWSNLLTVSTNAKKAIWLDTRLQTNSLFSSLSVDLLPMINLKRGEVAQWYIGGGLRLNPLYRIADADADLITIDGYSVNIGVRISPLPMNRRIMLALELNPYVKDKFDSGVLKTHFGIVYAFGKKKKTDTATEQPVNP</sequence>
<gene>
    <name evidence="2" type="ORF">GCM10007423_54040</name>
</gene>
<evidence type="ECO:0008006" key="4">
    <source>
        <dbReference type="Google" id="ProtNLM"/>
    </source>
</evidence>
<reference evidence="3" key="1">
    <citation type="journal article" date="2019" name="Int. J. Syst. Evol. Microbiol.">
        <title>The Global Catalogue of Microorganisms (GCM) 10K type strain sequencing project: providing services to taxonomists for standard genome sequencing and annotation.</title>
        <authorList>
            <consortium name="The Broad Institute Genomics Platform"/>
            <consortium name="The Broad Institute Genome Sequencing Center for Infectious Disease"/>
            <person name="Wu L."/>
            <person name="Ma J."/>
        </authorList>
    </citation>
    <scope>NUCLEOTIDE SEQUENCE [LARGE SCALE GENOMIC DNA]</scope>
    <source>
        <strain evidence="3">CGMCC 1.15288</strain>
    </source>
</reference>
<keyword evidence="3" id="KW-1185">Reference proteome</keyword>
<dbReference type="RefSeq" id="WP_229223249.1">
    <property type="nucleotide sequence ID" value="NZ_BMIA01000005.1"/>
</dbReference>
<feature type="chain" id="PRO_5045354040" description="Outer membrane protein beta-barrel domain-containing protein" evidence="1">
    <location>
        <begin position="24"/>
        <end position="166"/>
    </location>
</feature>
<evidence type="ECO:0000313" key="2">
    <source>
        <dbReference type="EMBL" id="GGH50984.1"/>
    </source>
</evidence>
<evidence type="ECO:0000256" key="1">
    <source>
        <dbReference type="SAM" id="SignalP"/>
    </source>
</evidence>
<comment type="caution">
    <text evidence="2">The sequence shown here is derived from an EMBL/GenBank/DDBJ whole genome shotgun (WGS) entry which is preliminary data.</text>
</comment>
<dbReference type="Proteomes" id="UP000600214">
    <property type="component" value="Unassembled WGS sequence"/>
</dbReference>
<accession>A0ABQ1Z7N7</accession>
<keyword evidence="1" id="KW-0732">Signal</keyword>
<evidence type="ECO:0000313" key="3">
    <source>
        <dbReference type="Proteomes" id="UP000600214"/>
    </source>
</evidence>
<organism evidence="2 3">
    <name type="scientific">Dyadobacter endophyticus</name>
    <dbReference type="NCBI Taxonomy" id="1749036"/>
    <lineage>
        <taxon>Bacteria</taxon>
        <taxon>Pseudomonadati</taxon>
        <taxon>Bacteroidota</taxon>
        <taxon>Cytophagia</taxon>
        <taxon>Cytophagales</taxon>
        <taxon>Spirosomataceae</taxon>
        <taxon>Dyadobacter</taxon>
    </lineage>
</organism>